<comment type="catalytic activity">
    <reaction evidence="4">
        <text>guanosine(34) in tRNA + queuine = queuosine(34) in tRNA + guanine</text>
        <dbReference type="Rhea" id="RHEA:16633"/>
        <dbReference type="Rhea" id="RHEA-COMP:10341"/>
        <dbReference type="Rhea" id="RHEA-COMP:18571"/>
        <dbReference type="ChEBI" id="CHEBI:16235"/>
        <dbReference type="ChEBI" id="CHEBI:17433"/>
        <dbReference type="ChEBI" id="CHEBI:74269"/>
        <dbReference type="ChEBI" id="CHEBI:194431"/>
        <dbReference type="EC" id="2.4.2.64"/>
    </reaction>
</comment>
<evidence type="ECO:0000256" key="3">
    <source>
        <dbReference type="ARBA" id="ARBA00022694"/>
    </source>
</evidence>
<dbReference type="EMBL" id="KX897545">
    <property type="protein sequence ID" value="APP88282.1"/>
    <property type="molecule type" value="Genomic_DNA"/>
</dbReference>
<reference evidence="6" key="1">
    <citation type="journal article" date="2017" name="Protist">
        <title>Diversity of the Photosynthetic Paulinella Species, with the Description of Paulinella micropora sp. nov. and the Chromatophore Genome Sequence for strain KR01.</title>
        <authorList>
            <person name="Lhee D."/>
            <person name="Yang E.C."/>
            <person name="Kim J.I."/>
            <person name="Nakayama T."/>
            <person name="Zuccarello G."/>
            <person name="Andersen R.A."/>
            <person name="Yoon H.S."/>
        </authorList>
    </citation>
    <scope>NUCLEOTIDE SEQUENCE</scope>
    <source>
        <strain evidence="6">KR01</strain>
    </source>
</reference>
<sequence length="383" mass="42380">MNVINKSKELSPFKFEIIAECTRTRARCGHFSTPHGLVYTPQFMPVGTTATVKGISPEQLSATKAQIVLANTFHLHLQPGEDIVARAGGLHHFMGWNGPILTDSGGFQVFSLGNINSINDSGVIFQSPRDGSKVELTPEKATRIQMALGADIAMAFDQCPPPSANEEAMRLACERTYLWLKRCISIHDNKNQALFGIVQGGCFLHLREKCVKEITELELHGNAIGGVSVGESVHEIHRIIRQVTPLLSKQKPRYLMGVGTLPEMNIAVANGIDLFDCVLPTRLGRHGTALVKGDRWNLRNARFREDYTILEEGCPCPACKYLSRAYLHHLVRSDELLGVTLLSLHNLTVLIRFTTAMAQAIRDGCFSEDFAPWKNDSPAAHTW</sequence>
<accession>A0A1L5YC67</accession>
<feature type="binding site" evidence="4">
    <location>
        <position position="314"/>
    </location>
    <ligand>
        <name>Zn(2+)</name>
        <dbReference type="ChEBI" id="CHEBI:29105"/>
    </ligand>
</feature>
<feature type="binding site" evidence="4">
    <location>
        <position position="319"/>
    </location>
    <ligand>
        <name>Zn(2+)</name>
        <dbReference type="ChEBI" id="CHEBI:29105"/>
    </ligand>
</feature>
<comment type="similarity">
    <text evidence="4">Belongs to the queuine tRNA-ribosyltransferase family.</text>
</comment>
<feature type="domain" description="tRNA-guanine(15) transglycosylase-like" evidence="5">
    <location>
        <begin position="24"/>
        <end position="374"/>
    </location>
</feature>
<dbReference type="SUPFAM" id="SSF51713">
    <property type="entry name" value="tRNA-guanine transglycosylase"/>
    <property type="match status" value="1"/>
</dbReference>
<feature type="active site" description="Proton acceptor" evidence="4">
    <location>
        <position position="103"/>
    </location>
</feature>
<dbReference type="HAMAP" id="MF_00168">
    <property type="entry name" value="Q_tRNA_Tgt"/>
    <property type="match status" value="1"/>
</dbReference>
<dbReference type="InterPro" id="IPR004803">
    <property type="entry name" value="TGT"/>
</dbReference>
<protein>
    <recommendedName>
        <fullName evidence="4">Queuine tRNA-ribosyltransferase catalytic subunit 1</fullName>
        <ecNumber evidence="4">2.4.2.64</ecNumber>
    </recommendedName>
    <alternativeName>
        <fullName evidence="4">Guanine insertion enzyme</fullName>
    </alternativeName>
    <alternativeName>
        <fullName evidence="4">tRNA-guanine transglycosylase</fullName>
    </alternativeName>
</protein>
<keyword evidence="4" id="KW-0479">Metal-binding</keyword>
<dbReference type="PANTHER" id="PTHR46499:SF1">
    <property type="entry name" value="QUEUINE TRNA-RIBOSYLTRANSFERASE"/>
    <property type="match status" value="1"/>
</dbReference>
<evidence type="ECO:0000259" key="5">
    <source>
        <dbReference type="Pfam" id="PF01702"/>
    </source>
</evidence>
<dbReference type="InterPro" id="IPR050076">
    <property type="entry name" value="ArchSynthase1/Queuine_TRR"/>
</dbReference>
<dbReference type="Pfam" id="PF01702">
    <property type="entry name" value="TGT"/>
    <property type="match status" value="1"/>
</dbReference>
<feature type="region of interest" description="RNA binding" evidence="4">
    <location>
        <begin position="257"/>
        <end position="263"/>
    </location>
</feature>
<feature type="region of interest" description="RNA binding; important for wobble base 34 recognition" evidence="4">
    <location>
        <begin position="281"/>
        <end position="285"/>
    </location>
</feature>
<dbReference type="PANTHER" id="PTHR46499">
    <property type="entry name" value="QUEUINE TRNA-RIBOSYLTRANSFERASE"/>
    <property type="match status" value="1"/>
</dbReference>
<dbReference type="NCBIfam" id="TIGR00449">
    <property type="entry name" value="tgt_general"/>
    <property type="match status" value="1"/>
</dbReference>
<dbReference type="AlphaFoldDB" id="A0A1L5YC67"/>
<dbReference type="NCBIfam" id="TIGR00430">
    <property type="entry name" value="Q_tRNA_tgt"/>
    <property type="match status" value="1"/>
</dbReference>
<feature type="binding site" evidence="4">
    <location>
        <position position="345"/>
    </location>
    <ligand>
        <name>Zn(2+)</name>
        <dbReference type="ChEBI" id="CHEBI:29105"/>
    </ligand>
</feature>
<feature type="binding site" evidence="4">
    <location>
        <position position="226"/>
    </location>
    <ligand>
        <name>substrate</name>
    </ligand>
</feature>
<dbReference type="GO" id="GO:0008479">
    <property type="term" value="F:tRNA-guanosine(34) queuine transglycosylase activity"/>
    <property type="evidence" value="ECO:0007669"/>
    <property type="project" value="UniProtKB-UniRule"/>
</dbReference>
<evidence type="ECO:0000256" key="4">
    <source>
        <dbReference type="HAMAP-Rule" id="MF_03218"/>
    </source>
</evidence>
<gene>
    <name evidence="6" type="primary">tgt</name>
    <name evidence="6" type="ORF">PCKR_500</name>
</gene>
<dbReference type="EC" id="2.4.2.64" evidence="4"/>
<dbReference type="InterPro" id="IPR002616">
    <property type="entry name" value="tRNA_ribo_trans-like"/>
</dbReference>
<feature type="binding site" evidence="4">
    <location>
        <position position="316"/>
    </location>
    <ligand>
        <name>Zn(2+)</name>
        <dbReference type="ChEBI" id="CHEBI:29105"/>
    </ligand>
</feature>
<keyword evidence="4" id="KW-0963">Cytoplasm</keyword>
<comment type="function">
    <text evidence="4">Catalytic subunit of the queuine tRNA-ribosyltransferase (TGT) that catalyzes the base-exchange of a guanine (G) residue with queuine (Q) at position 34 (anticodon wobble position) in tRNAs with GU(N) anticodons (tRNA-Asp, -Asn, -His and -Tyr), resulting in the hypermodified nucleoside queuosine (7-(((4,5-cis-dihydroxy-2-cyclopenten-1-yl)amino)methyl)-7-deazaguanosine). Catalysis occurs through a double-displacement mechanism. The nucleophile active site attacks the C1' of nucleotide 34 to detach the guanine base from the RNA, forming a covalent enzyme-RNA intermediate. The proton acceptor active site deprotonates the incoming queuine, allowing a nucleophilic attack on the C1' of the ribose to form the product.</text>
</comment>
<evidence type="ECO:0000256" key="2">
    <source>
        <dbReference type="ARBA" id="ARBA00022679"/>
    </source>
</evidence>
<feature type="binding site" evidence="4">
    <location>
        <position position="157"/>
    </location>
    <ligand>
        <name>substrate</name>
    </ligand>
</feature>
<evidence type="ECO:0000313" key="6">
    <source>
        <dbReference type="EMBL" id="APP88282.1"/>
    </source>
</evidence>
<keyword evidence="1 4" id="KW-0328">Glycosyltransferase</keyword>
<geneLocation type="plastid" evidence="6"/>
<dbReference type="GO" id="GO:0005829">
    <property type="term" value="C:cytosol"/>
    <property type="evidence" value="ECO:0007669"/>
    <property type="project" value="TreeGrafter"/>
</dbReference>
<evidence type="ECO:0000256" key="1">
    <source>
        <dbReference type="ARBA" id="ARBA00022676"/>
    </source>
</evidence>
<dbReference type="InterPro" id="IPR036511">
    <property type="entry name" value="TGT-like_sf"/>
</dbReference>
<comment type="subcellular location">
    <subcellularLocation>
        <location evidence="4">Cytoplasm</location>
    </subcellularLocation>
</comment>
<feature type="active site" description="Nucleophile" evidence="4">
    <location>
        <position position="276"/>
    </location>
</feature>
<comment type="cofactor">
    <cofactor evidence="4">
        <name>Zn(2+)</name>
        <dbReference type="ChEBI" id="CHEBI:29105"/>
    </cofactor>
</comment>
<dbReference type="GO" id="GO:0008616">
    <property type="term" value="P:tRNA queuosine(34) biosynthetic process"/>
    <property type="evidence" value="ECO:0007669"/>
    <property type="project" value="TreeGrafter"/>
</dbReference>
<keyword evidence="2 4" id="KW-0808">Transferase</keyword>
<keyword evidence="6" id="KW-0934">Plastid</keyword>
<organism evidence="6">
    <name type="scientific">Paulinella micropora</name>
    <dbReference type="NCBI Taxonomy" id="1928728"/>
    <lineage>
        <taxon>Eukaryota</taxon>
        <taxon>Sar</taxon>
        <taxon>Rhizaria</taxon>
        <taxon>Cercozoa</taxon>
        <taxon>Imbricatea</taxon>
        <taxon>Silicofilosea</taxon>
        <taxon>Euglyphida</taxon>
        <taxon>Paulinellidae</taxon>
        <taxon>Paulinella</taxon>
    </lineage>
</organism>
<comment type="subunit">
    <text evidence="4">Heterodimer of a catalytic subunit and an accessory subunit.</text>
</comment>
<keyword evidence="3 4" id="KW-0819">tRNA processing</keyword>
<feature type="binding site" evidence="4">
    <location>
        <position position="199"/>
    </location>
    <ligand>
        <name>substrate</name>
    </ligand>
</feature>
<name>A0A1L5YC67_9EUKA</name>
<feature type="binding site" evidence="4">
    <location>
        <begin position="103"/>
        <end position="107"/>
    </location>
    <ligand>
        <name>substrate</name>
    </ligand>
</feature>
<proteinExistence type="inferred from homology"/>
<dbReference type="Gene3D" id="3.20.20.105">
    <property type="entry name" value="Queuine tRNA-ribosyltransferase-like"/>
    <property type="match status" value="1"/>
</dbReference>
<dbReference type="GO" id="GO:0046872">
    <property type="term" value="F:metal ion binding"/>
    <property type="evidence" value="ECO:0007669"/>
    <property type="project" value="UniProtKB-KW"/>
</dbReference>
<keyword evidence="4" id="KW-0862">Zinc</keyword>